<comment type="caution">
    <text evidence="1">The sequence shown here is derived from an EMBL/GenBank/DDBJ whole genome shotgun (WGS) entry which is preliminary data.</text>
</comment>
<evidence type="ECO:0008006" key="3">
    <source>
        <dbReference type="Google" id="ProtNLM"/>
    </source>
</evidence>
<keyword evidence="2" id="KW-1185">Reference proteome</keyword>
<sequence length="341" mass="36781">MSSTAFVIALPGVAEARISPGGGEGSTSGGARGGSLFAGASETQIKLDSPSGSGNLAPVNTSWKPPVCWYEPVVTPKQLEAGYKRMKRDGSTILVSPSWRLREKRIRRSYKENVPYEGTPGYKNFNLDKQGKGAFWRGIVNPNRDDDYNYIDGGQCEKRLFWVDKGKEQNTTQGVDPKVLAEYAYNAIKVPDAEVEMNPKGTQTVNLASWVWLDKAKFKPVSVTATLDSLHLTATTTAKPVSLHIDPGTSNAEVYPASGDCPINDDGSIGTPYKKGQGEQDPPCGITYLRATTNAPPYKLKATVTWKISWKGSGGTGGDLPDGTFGTSKDITVQEVQAINR</sequence>
<proteinExistence type="predicted"/>
<dbReference type="AlphaFoldDB" id="A0A0D7CGT7"/>
<evidence type="ECO:0000313" key="1">
    <source>
        <dbReference type="EMBL" id="KIZ15403.1"/>
    </source>
</evidence>
<dbReference type="PATRIC" id="fig|1240678.4.peg.5978"/>
<organism evidence="1 2">
    <name type="scientific">Streptomyces natalensis ATCC 27448</name>
    <dbReference type="NCBI Taxonomy" id="1240678"/>
    <lineage>
        <taxon>Bacteria</taxon>
        <taxon>Bacillati</taxon>
        <taxon>Actinomycetota</taxon>
        <taxon>Actinomycetes</taxon>
        <taxon>Kitasatosporales</taxon>
        <taxon>Streptomycetaceae</taxon>
        <taxon>Streptomyces</taxon>
    </lineage>
</organism>
<reference evidence="1 2" key="1">
    <citation type="submission" date="2014-09" db="EMBL/GenBank/DDBJ databases">
        <title>Draft genome sequence of Streptomyces natalensis ATCC 27448, producer of the antifungal pimaricin.</title>
        <authorList>
            <person name="Mendes M.V."/>
            <person name="Beites T."/>
            <person name="Pires S."/>
            <person name="Santos C.L."/>
            <person name="Moradas-Ferreira P."/>
        </authorList>
    </citation>
    <scope>NUCLEOTIDE SEQUENCE [LARGE SCALE GENOMIC DNA]</scope>
    <source>
        <strain evidence="1 2">ATCC 27448</strain>
    </source>
</reference>
<gene>
    <name evidence="1" type="ORF">SNA_28025</name>
</gene>
<name>A0A0D7CGT7_9ACTN</name>
<dbReference type="Proteomes" id="UP000032458">
    <property type="component" value="Unassembled WGS sequence"/>
</dbReference>
<dbReference type="EMBL" id="JRKI01000034">
    <property type="protein sequence ID" value="KIZ15403.1"/>
    <property type="molecule type" value="Genomic_DNA"/>
</dbReference>
<protein>
    <recommendedName>
        <fullName evidence="3">Secreted protein</fullName>
    </recommendedName>
</protein>
<evidence type="ECO:0000313" key="2">
    <source>
        <dbReference type="Proteomes" id="UP000032458"/>
    </source>
</evidence>
<accession>A0A0D7CGT7</accession>